<accession>A0A091LSE6</accession>
<reference evidence="2 3" key="1">
    <citation type="submission" date="2014-04" db="EMBL/GenBank/DDBJ databases">
        <title>Genome evolution of avian class.</title>
        <authorList>
            <person name="Zhang G."/>
            <person name="Li C."/>
        </authorList>
    </citation>
    <scope>NUCLEOTIDE SEQUENCE [LARGE SCALE GENOMIC DNA]</scope>
    <source>
        <strain evidence="2">BGI_N322</strain>
    </source>
</reference>
<evidence type="ECO:0000313" key="2">
    <source>
        <dbReference type="EMBL" id="KFP61289.1"/>
    </source>
</evidence>
<proteinExistence type="predicted"/>
<evidence type="ECO:0000313" key="3">
    <source>
        <dbReference type="Proteomes" id="UP000054116"/>
    </source>
</evidence>
<evidence type="ECO:0000256" key="1">
    <source>
        <dbReference type="SAM" id="MobiDB-lite"/>
    </source>
</evidence>
<feature type="region of interest" description="Disordered" evidence="1">
    <location>
        <begin position="1"/>
        <end position="32"/>
    </location>
</feature>
<gene>
    <name evidence="2" type="ORF">N322_06198</name>
</gene>
<dbReference type="EMBL" id="KK505715">
    <property type="protein sequence ID" value="KFP61289.1"/>
    <property type="molecule type" value="Genomic_DNA"/>
</dbReference>
<dbReference type="Proteomes" id="UP000054116">
    <property type="component" value="Unassembled WGS sequence"/>
</dbReference>
<organism evidence="2 3">
    <name type="scientific">Cariama cristata</name>
    <name type="common">Red-legged seriema</name>
    <dbReference type="NCBI Taxonomy" id="54380"/>
    <lineage>
        <taxon>Eukaryota</taxon>
        <taxon>Metazoa</taxon>
        <taxon>Chordata</taxon>
        <taxon>Craniata</taxon>
        <taxon>Vertebrata</taxon>
        <taxon>Euteleostomi</taxon>
        <taxon>Archelosauria</taxon>
        <taxon>Archosauria</taxon>
        <taxon>Dinosauria</taxon>
        <taxon>Saurischia</taxon>
        <taxon>Theropoda</taxon>
        <taxon>Coelurosauria</taxon>
        <taxon>Aves</taxon>
        <taxon>Neognathae</taxon>
        <taxon>Neoaves</taxon>
        <taxon>Telluraves</taxon>
        <taxon>Australaves</taxon>
        <taxon>Cariamiformes</taxon>
        <taxon>Cariamidae</taxon>
        <taxon>Cariama</taxon>
    </lineage>
</organism>
<feature type="non-terminal residue" evidence="2">
    <location>
        <position position="1"/>
    </location>
</feature>
<feature type="non-terminal residue" evidence="2">
    <location>
        <position position="64"/>
    </location>
</feature>
<dbReference type="AlphaFoldDB" id="A0A091LSE6"/>
<sequence>LPATPPAYDVSAELDEEDGDATQGQGDAGRDVDEVRGQLGDVLGQGVGDGLLQVVEDQAAWGGR</sequence>
<protein>
    <submittedName>
        <fullName evidence="2">Uncharacterized protein</fullName>
    </submittedName>
</protein>
<name>A0A091LSE6_CARIC</name>
<keyword evidence="3" id="KW-1185">Reference proteome</keyword>